<dbReference type="SUPFAM" id="SSF53448">
    <property type="entry name" value="Nucleotide-diphospho-sugar transferases"/>
    <property type="match status" value="1"/>
</dbReference>
<dbReference type="PIRSF" id="PIRSF028162">
    <property type="entry name" value="BcbE_prd"/>
    <property type="match status" value="1"/>
</dbReference>
<sequence length="256" mass="28839">MNMSGVMAITMAGMGSRFKKAGYHQPKYEIEVLGHPLFDWSMLSLTAFRDAGWRFCFATSKDMQAKPYIAARCKALGIIIDDVIELDHVTDGQATTALLLAQKAPSDASFAVYNIDTFVRPGLMAPPDPALCDGWIPCFRAPGDGWSFVRLDDDQKVVEVREKVRISDFATLGLYWFRNAQMYCDLYHQHFARPDGMEKGERYIAPMYNRLIEARQRVTISDIPVRDVGMLGTPDQVKAFREAPTEAVNETLKLMP</sequence>
<dbReference type="InterPro" id="IPR029044">
    <property type="entry name" value="Nucleotide-diphossugar_trans"/>
</dbReference>
<dbReference type="AlphaFoldDB" id="A0A149U7M8"/>
<dbReference type="InterPro" id="IPR016873">
    <property type="entry name" value="Caps_polysacc_synth_BcbE_prd"/>
</dbReference>
<name>A0A149U7M8_9PROT</name>
<reference evidence="1 2" key="1">
    <citation type="submission" date="2015-06" db="EMBL/GenBank/DDBJ databases">
        <title>Improved classification and identification of acetic acid bacteria using matrix-assisted laser desorption/ionization time-of-flight mass spectrometry; Gluconobacter nephelii and Gluconobacter uchimurae are later heterotypic synonyms of Gluconobacter japonicus and Gluconobacter oxydans, respectively.</title>
        <authorList>
            <person name="Li L."/>
            <person name="Cleenwerck I."/>
            <person name="De Vuyst L."/>
            <person name="Vandamme P."/>
        </authorList>
    </citation>
    <scope>NUCLEOTIDE SEQUENCE [LARGE SCALE GENOMIC DNA]</scope>
    <source>
        <strain evidence="1 2">LMG 23690</strain>
    </source>
</reference>
<dbReference type="Proteomes" id="UP000075360">
    <property type="component" value="Unassembled WGS sequence"/>
</dbReference>
<comment type="caution">
    <text evidence="1">The sequence shown here is derived from an EMBL/GenBank/DDBJ whole genome shotgun (WGS) entry which is preliminary data.</text>
</comment>
<evidence type="ECO:0000313" key="2">
    <source>
        <dbReference type="Proteomes" id="UP000075360"/>
    </source>
</evidence>
<dbReference type="EMBL" id="LHZU01000089">
    <property type="protein sequence ID" value="KXV61316.1"/>
    <property type="molecule type" value="Genomic_DNA"/>
</dbReference>
<protein>
    <submittedName>
        <fullName evidence="1">dTDP-glucose pyrophosphorylase</fullName>
    </submittedName>
</protein>
<dbReference type="PATRIC" id="fig|446692.4.peg.3226"/>
<evidence type="ECO:0000313" key="1">
    <source>
        <dbReference type="EMBL" id="KXV61316.1"/>
    </source>
</evidence>
<accession>A0A149U7M8</accession>
<gene>
    <name evidence="1" type="ORF">AD948_02260</name>
</gene>
<dbReference type="CDD" id="cd04183">
    <property type="entry name" value="GT2_BcE_like"/>
    <property type="match status" value="1"/>
</dbReference>
<proteinExistence type="predicted"/>
<dbReference type="Gene3D" id="3.90.550.10">
    <property type="entry name" value="Spore Coat Polysaccharide Biosynthesis Protein SpsA, Chain A"/>
    <property type="match status" value="1"/>
</dbReference>
<organism evidence="1 2">
    <name type="scientific">Acetobacter senegalensis</name>
    <dbReference type="NCBI Taxonomy" id="446692"/>
    <lineage>
        <taxon>Bacteria</taxon>
        <taxon>Pseudomonadati</taxon>
        <taxon>Pseudomonadota</taxon>
        <taxon>Alphaproteobacteria</taxon>
        <taxon>Acetobacterales</taxon>
        <taxon>Acetobacteraceae</taxon>
        <taxon>Acetobacter</taxon>
    </lineage>
</organism>